<keyword evidence="1" id="KW-0489">Methyltransferase</keyword>
<reference evidence="1" key="1">
    <citation type="journal article" date="2021" name="Proc. Natl. Acad. Sci. U.S.A.">
        <title>A Catalog of Tens of Thousands of Viruses from Human Metagenomes Reveals Hidden Associations with Chronic Diseases.</title>
        <authorList>
            <person name="Tisza M.J."/>
            <person name="Buck C.B."/>
        </authorList>
    </citation>
    <scope>NUCLEOTIDE SEQUENCE</scope>
    <source>
        <strain evidence="1">CtQ5V6</strain>
    </source>
</reference>
<dbReference type="GO" id="GO:0032259">
    <property type="term" value="P:methylation"/>
    <property type="evidence" value="ECO:0007669"/>
    <property type="project" value="UniProtKB-KW"/>
</dbReference>
<evidence type="ECO:0000313" key="1">
    <source>
        <dbReference type="EMBL" id="DAE33459.1"/>
    </source>
</evidence>
<organism evidence="1">
    <name type="scientific">virus sp. ctQ5V6</name>
    <dbReference type="NCBI Taxonomy" id="2825815"/>
    <lineage>
        <taxon>Viruses</taxon>
    </lineage>
</organism>
<sequence>MKVHCLFEQSGTFKNAFKKYGIEAYDYDIQNEFNETDYVTDLFEEIDRGYQGEPSLFDKISPDDLIFAFFPCTYFSDQ</sequence>
<protein>
    <submittedName>
        <fullName evidence="1">5-cytosine DNA methyltransferase</fullName>
    </submittedName>
</protein>
<name>A0A8S5RQJ6_9VIRU</name>
<keyword evidence="1" id="KW-0808">Transferase</keyword>
<dbReference type="GO" id="GO:0008168">
    <property type="term" value="F:methyltransferase activity"/>
    <property type="evidence" value="ECO:0007669"/>
    <property type="project" value="UniProtKB-KW"/>
</dbReference>
<proteinExistence type="predicted"/>
<dbReference type="EMBL" id="BK059134">
    <property type="protein sequence ID" value="DAE33459.1"/>
    <property type="molecule type" value="Genomic_DNA"/>
</dbReference>
<accession>A0A8S5RQJ6</accession>